<feature type="compositionally biased region" description="Polar residues" evidence="1">
    <location>
        <begin position="293"/>
        <end position="302"/>
    </location>
</feature>
<dbReference type="EMBL" id="JBJKFK010001789">
    <property type="protein sequence ID" value="KAL3312232.1"/>
    <property type="molecule type" value="Genomic_DNA"/>
</dbReference>
<feature type="compositionally biased region" description="Basic and acidic residues" evidence="1">
    <location>
        <begin position="277"/>
        <end position="292"/>
    </location>
</feature>
<evidence type="ECO:0000256" key="1">
    <source>
        <dbReference type="SAM" id="MobiDB-lite"/>
    </source>
</evidence>
<dbReference type="Proteomes" id="UP001626550">
    <property type="component" value="Unassembled WGS sequence"/>
</dbReference>
<evidence type="ECO:0000313" key="3">
    <source>
        <dbReference type="Proteomes" id="UP001626550"/>
    </source>
</evidence>
<dbReference type="PANTHER" id="PTHR22774:SF11">
    <property type="entry name" value="CHOREIN N-TERMINAL DOMAIN-CONTAINING PROTEIN"/>
    <property type="match status" value="1"/>
</dbReference>
<dbReference type="InterPro" id="IPR026728">
    <property type="entry name" value="BLTP3A/B"/>
</dbReference>
<dbReference type="Pfam" id="PF24917">
    <property type="entry name" value="BLTP3A_B"/>
    <property type="match status" value="1"/>
</dbReference>
<gene>
    <name evidence="2" type="ORF">Ciccas_009181</name>
</gene>
<keyword evidence="3" id="KW-1185">Reference proteome</keyword>
<accession>A0ABD2PZ91</accession>
<dbReference type="AlphaFoldDB" id="A0ABD2PZ91"/>
<dbReference type="PANTHER" id="PTHR22774">
    <property type="entry name" value="CHOREIN N-TERMINAL DOMAIN-CONTAINING PROTEIN"/>
    <property type="match status" value="1"/>
</dbReference>
<feature type="non-terminal residue" evidence="2">
    <location>
        <position position="486"/>
    </location>
</feature>
<reference evidence="2 3" key="1">
    <citation type="submission" date="2024-11" db="EMBL/GenBank/DDBJ databases">
        <title>Adaptive evolution of stress response genes in parasites aligns with host niche diversity.</title>
        <authorList>
            <person name="Hahn C."/>
            <person name="Resl P."/>
        </authorList>
    </citation>
    <scope>NUCLEOTIDE SEQUENCE [LARGE SCALE GENOMIC DNA]</scope>
    <source>
        <strain evidence="2">EGGRZ-B1_66</strain>
        <tissue evidence="2">Body</tissue>
    </source>
</reference>
<name>A0ABD2PZ91_9PLAT</name>
<comment type="caution">
    <text evidence="2">The sequence shown here is derived from an EMBL/GenBank/DDBJ whole genome shotgun (WGS) entry which is preliminary data.</text>
</comment>
<proteinExistence type="predicted"/>
<protein>
    <submittedName>
        <fullName evidence="2">UHRF1 binding protein 1-like</fullName>
    </submittedName>
</protein>
<evidence type="ECO:0000313" key="2">
    <source>
        <dbReference type="EMBL" id="KAL3312232.1"/>
    </source>
</evidence>
<feature type="region of interest" description="Disordered" evidence="1">
    <location>
        <begin position="275"/>
        <end position="316"/>
    </location>
</feature>
<organism evidence="2 3">
    <name type="scientific">Cichlidogyrus casuarinus</name>
    <dbReference type="NCBI Taxonomy" id="1844966"/>
    <lineage>
        <taxon>Eukaryota</taxon>
        <taxon>Metazoa</taxon>
        <taxon>Spiralia</taxon>
        <taxon>Lophotrochozoa</taxon>
        <taxon>Platyhelminthes</taxon>
        <taxon>Monogenea</taxon>
        <taxon>Monopisthocotylea</taxon>
        <taxon>Dactylogyridea</taxon>
        <taxon>Ancyrocephalidae</taxon>
        <taxon>Cichlidogyrus</taxon>
    </lineage>
</organism>
<sequence>MANLLKNQIIKPLSKFAKNLNTNKLKLNTLKGEIDLYNLELDEEVLMEVLDLPTWLVLRKAICNKVSVKIQWTKLKVQPICVSLDCVYVEVEALSEPRPISTLTVGSYRYATSLFLHLARTSSGKYGFVDKVIDSIRLDVNIVQVIFIAPAFKASIELNRVVVASKTPLWKDGDLSHTSIASSDKNSILLFKEISWDFTRFEASGLLEELDVTPVKLITNLARVRVVFKKCLSDSSLISTRLQFLFDELLWILTVSQLEAVSIFAQSLEKSIQKSAEQSKRHAEERTRRQQETAKPTQNTPQKHSHQQTKQQDQAPQTKAQDIFAYFDVPETSYHMQITRIKLHFCEDSKSSNSLFVLCHSTNVDFPLSANAIADGSIRITLHDLSYDFHPFHVAGAPRQKWRSEHQDFLDSRDDWLRSLQDYHEKYLQALRKSGPSSNCLLMESVSQLHVLDASISCIDYPGRIKYKCPLLADMKRRCAKPGKPT</sequence>